<organism evidence="1 2">
    <name type="scientific">Steinernema glaseri</name>
    <dbReference type="NCBI Taxonomy" id="37863"/>
    <lineage>
        <taxon>Eukaryota</taxon>
        <taxon>Metazoa</taxon>
        <taxon>Ecdysozoa</taxon>
        <taxon>Nematoda</taxon>
        <taxon>Chromadorea</taxon>
        <taxon>Rhabditida</taxon>
        <taxon>Tylenchina</taxon>
        <taxon>Panagrolaimomorpha</taxon>
        <taxon>Strongyloidoidea</taxon>
        <taxon>Steinernematidae</taxon>
        <taxon>Steinernema</taxon>
    </lineage>
</organism>
<keyword evidence="1" id="KW-1185">Reference proteome</keyword>
<name>A0A1I7Z4H2_9BILA</name>
<proteinExistence type="predicted"/>
<dbReference type="WBParaSite" id="L893_g22509.t1">
    <property type="protein sequence ID" value="L893_g22509.t1"/>
    <property type="gene ID" value="L893_g22509"/>
</dbReference>
<reference evidence="2" key="1">
    <citation type="submission" date="2016-11" db="UniProtKB">
        <authorList>
            <consortium name="WormBaseParasite"/>
        </authorList>
    </citation>
    <scope>IDENTIFICATION</scope>
</reference>
<dbReference type="Proteomes" id="UP000095287">
    <property type="component" value="Unplaced"/>
</dbReference>
<accession>A0A1I7Z4H2</accession>
<sequence length="143" mass="15554">MDINGCSTSTTKPRPSLLDEGFAAFDPLAKLPGKKVVEMSIQLDPSLRSTSEEEVPTLALQALQAVSRSITSEEEVRKNALNITLTQHIVVGNGIEGNTVVDPKNIYVSRKTAKEQPSTSAVRVRGVSLANKDFAKETRRTIF</sequence>
<evidence type="ECO:0000313" key="2">
    <source>
        <dbReference type="WBParaSite" id="L893_g22509.t1"/>
    </source>
</evidence>
<dbReference type="AlphaFoldDB" id="A0A1I7Z4H2"/>
<evidence type="ECO:0000313" key="1">
    <source>
        <dbReference type="Proteomes" id="UP000095287"/>
    </source>
</evidence>
<protein>
    <submittedName>
        <fullName evidence="2">Uncharacterized protein</fullName>
    </submittedName>
</protein>